<dbReference type="eggNOG" id="COG2327">
    <property type="taxonomic scope" value="Bacteria"/>
</dbReference>
<organism evidence="2 3">
    <name type="scientific">Hahella chejuensis (strain KCTC 2396)</name>
    <dbReference type="NCBI Taxonomy" id="349521"/>
    <lineage>
        <taxon>Bacteria</taxon>
        <taxon>Pseudomonadati</taxon>
        <taxon>Pseudomonadota</taxon>
        <taxon>Gammaproteobacteria</taxon>
        <taxon>Oceanospirillales</taxon>
        <taxon>Hahellaceae</taxon>
        <taxon>Hahella</taxon>
    </lineage>
</organism>
<accession>Q2SBN3</accession>
<dbReference type="HOGENOM" id="CLU_803650_0_0_6"/>
<dbReference type="Proteomes" id="UP000000238">
    <property type="component" value="Chromosome"/>
</dbReference>
<dbReference type="KEGG" id="hch:HCH_05268"/>
<reference evidence="2 3" key="1">
    <citation type="journal article" date="2005" name="Nucleic Acids Res.">
        <title>Genomic blueprint of Hahella chejuensis, a marine microbe producing an algicidal agent.</title>
        <authorList>
            <person name="Jeong H."/>
            <person name="Yim J.H."/>
            <person name="Lee C."/>
            <person name="Choi S.-H."/>
            <person name="Park Y.K."/>
            <person name="Yoon S.H."/>
            <person name="Hur C.-G."/>
            <person name="Kang H.-Y."/>
            <person name="Kim D."/>
            <person name="Lee H.H."/>
            <person name="Park K.H."/>
            <person name="Park S.-H."/>
            <person name="Park H.-S."/>
            <person name="Lee H.K."/>
            <person name="Oh T.K."/>
            <person name="Kim J.F."/>
        </authorList>
    </citation>
    <scope>NUCLEOTIDE SEQUENCE [LARGE SCALE GENOMIC DNA]</scope>
    <source>
        <strain evidence="2 3">KCTC 2396</strain>
    </source>
</reference>
<gene>
    <name evidence="2" type="ordered locus">HCH_05268</name>
</gene>
<dbReference type="EMBL" id="CP000155">
    <property type="protein sequence ID" value="ABC31941.1"/>
    <property type="molecule type" value="Genomic_DNA"/>
</dbReference>
<name>Q2SBN3_HAHCH</name>
<sequence>MASFRIALMSNIKNNYVVLTGDKNNSGDYLIKKAGLYLLNKYRPDRVLTPIPAWEPLNKERLRLVNESCALILLGGPALQPQMYPCIYPLTRNLNDIKAPIITMGIGAKPKSTYPEAPHHYPLTDQTHELLTRINRESYQSSLRDYYSGLIMQAYGYNNFITTGCPAFYLNEDQSQTENSSPNSIVFSVGVNFAKETDMLHQTKDIIYQMITELDQPVRVAFHHSTTPKFLNTHRPNVRLYDQQHKLIEWLKEHKIEYIDISGSAEQMLSLYSSCSLHIGYRVHAHILTSSLGKPSLLLAEDGRAINMKDVMGGMILNAYEEEGKGLIPKVLKASGLSHRAKPELWREIQANLAYEKKAKNQRTLQVANNLRMHFYFMKSFLDQLP</sequence>
<dbReference type="InterPro" id="IPR007345">
    <property type="entry name" value="Polysacch_pyruvyl_Trfase"/>
</dbReference>
<feature type="domain" description="Polysaccharide pyruvyl transferase" evidence="1">
    <location>
        <begin position="25"/>
        <end position="302"/>
    </location>
</feature>
<protein>
    <recommendedName>
        <fullName evidence="1">Polysaccharide pyruvyl transferase domain-containing protein</fullName>
    </recommendedName>
</protein>
<dbReference type="AlphaFoldDB" id="Q2SBN3"/>
<evidence type="ECO:0000259" key="1">
    <source>
        <dbReference type="Pfam" id="PF04230"/>
    </source>
</evidence>
<evidence type="ECO:0000313" key="3">
    <source>
        <dbReference type="Proteomes" id="UP000000238"/>
    </source>
</evidence>
<proteinExistence type="predicted"/>
<evidence type="ECO:0000313" key="2">
    <source>
        <dbReference type="EMBL" id="ABC31941.1"/>
    </source>
</evidence>
<dbReference type="STRING" id="349521.HCH_05268"/>
<keyword evidence="3" id="KW-1185">Reference proteome</keyword>
<dbReference type="Pfam" id="PF04230">
    <property type="entry name" value="PS_pyruv_trans"/>
    <property type="match status" value="1"/>
</dbReference>